<feature type="compositionally biased region" description="Polar residues" evidence="2">
    <location>
        <begin position="111"/>
        <end position="126"/>
    </location>
</feature>
<organism evidence="3">
    <name type="scientific">bioreactor metagenome</name>
    <dbReference type="NCBI Taxonomy" id="1076179"/>
    <lineage>
        <taxon>unclassified sequences</taxon>
        <taxon>metagenomes</taxon>
        <taxon>ecological metagenomes</taxon>
    </lineage>
</organism>
<gene>
    <name evidence="3" type="primary">ssbA_4</name>
    <name evidence="3" type="ORF">SDC9_131231</name>
</gene>
<accession>A0A645D3V2</accession>
<evidence type="ECO:0000313" key="3">
    <source>
        <dbReference type="EMBL" id="MPM84160.1"/>
    </source>
</evidence>
<protein>
    <submittedName>
        <fullName evidence="3">Single-stranded DNA-binding protein A</fullName>
    </submittedName>
</protein>
<dbReference type="NCBIfam" id="TIGR00621">
    <property type="entry name" value="ssb"/>
    <property type="match status" value="1"/>
</dbReference>
<dbReference type="PROSITE" id="PS50935">
    <property type="entry name" value="SSB"/>
    <property type="match status" value="1"/>
</dbReference>
<evidence type="ECO:0000256" key="2">
    <source>
        <dbReference type="SAM" id="MobiDB-lite"/>
    </source>
</evidence>
<dbReference type="GO" id="GO:0003697">
    <property type="term" value="F:single-stranded DNA binding"/>
    <property type="evidence" value="ECO:0007669"/>
    <property type="project" value="InterPro"/>
</dbReference>
<keyword evidence="1 3" id="KW-0238">DNA-binding</keyword>
<proteinExistence type="inferred from homology"/>
<dbReference type="PANTHER" id="PTHR10302:SF27">
    <property type="entry name" value="SINGLE-STRANDED DNA-BINDING PROTEIN"/>
    <property type="match status" value="1"/>
</dbReference>
<dbReference type="GO" id="GO:0006260">
    <property type="term" value="P:DNA replication"/>
    <property type="evidence" value="ECO:0007669"/>
    <property type="project" value="InterPro"/>
</dbReference>
<dbReference type="SUPFAM" id="SSF50249">
    <property type="entry name" value="Nucleic acid-binding proteins"/>
    <property type="match status" value="1"/>
</dbReference>
<dbReference type="HAMAP" id="MF_00984">
    <property type="entry name" value="SSB"/>
    <property type="match status" value="1"/>
</dbReference>
<dbReference type="CDD" id="cd04496">
    <property type="entry name" value="SSB_OBF"/>
    <property type="match status" value="1"/>
</dbReference>
<comment type="caution">
    <text evidence="3">The sequence shown here is derived from an EMBL/GenBank/DDBJ whole genome shotgun (WGS) entry which is preliminary data.</text>
</comment>
<dbReference type="InterPro" id="IPR011344">
    <property type="entry name" value="ssDNA-bd"/>
</dbReference>
<reference evidence="3" key="1">
    <citation type="submission" date="2019-08" db="EMBL/GenBank/DDBJ databases">
        <authorList>
            <person name="Kucharzyk K."/>
            <person name="Murdoch R.W."/>
            <person name="Higgins S."/>
            <person name="Loffler F."/>
        </authorList>
    </citation>
    <scope>NUCLEOTIDE SEQUENCE</scope>
</reference>
<dbReference type="PANTHER" id="PTHR10302">
    <property type="entry name" value="SINGLE-STRANDED DNA-BINDING PROTEIN"/>
    <property type="match status" value="1"/>
</dbReference>
<sequence>MINRVVLVGRLVRDPELKKTTSGNAVCTFTVAVDNRMKAPDGSKTTSFLPCVTWNQTADTVSKFARKGMLVGVEGRLNQRSFERKDGTKGSITEIVCDSVQFLEPKGASGSVETTADDSNMNQTAPETGKNLDSIDIPDDDLPF</sequence>
<dbReference type="Pfam" id="PF00436">
    <property type="entry name" value="SSB"/>
    <property type="match status" value="1"/>
</dbReference>
<feature type="region of interest" description="Disordered" evidence="2">
    <location>
        <begin position="108"/>
        <end position="144"/>
    </location>
</feature>
<dbReference type="AlphaFoldDB" id="A0A645D3V2"/>
<dbReference type="GO" id="GO:0009295">
    <property type="term" value="C:nucleoid"/>
    <property type="evidence" value="ECO:0007669"/>
    <property type="project" value="TreeGrafter"/>
</dbReference>
<dbReference type="InterPro" id="IPR012340">
    <property type="entry name" value="NA-bd_OB-fold"/>
</dbReference>
<name>A0A645D3V2_9ZZZZ</name>
<dbReference type="InterPro" id="IPR000424">
    <property type="entry name" value="Primosome_PriB/ssb"/>
</dbReference>
<evidence type="ECO:0000256" key="1">
    <source>
        <dbReference type="ARBA" id="ARBA00023125"/>
    </source>
</evidence>
<dbReference type="Gene3D" id="2.40.50.140">
    <property type="entry name" value="Nucleic acid-binding proteins"/>
    <property type="match status" value="1"/>
</dbReference>
<dbReference type="PIRSF" id="PIRSF002070">
    <property type="entry name" value="SSB"/>
    <property type="match status" value="1"/>
</dbReference>
<dbReference type="EMBL" id="VSSQ01032778">
    <property type="protein sequence ID" value="MPM84160.1"/>
    <property type="molecule type" value="Genomic_DNA"/>
</dbReference>